<evidence type="ECO:0000313" key="12">
    <source>
        <dbReference type="EMBL" id="GAA1546199.1"/>
    </source>
</evidence>
<evidence type="ECO:0000259" key="11">
    <source>
        <dbReference type="Pfam" id="PF00535"/>
    </source>
</evidence>
<evidence type="ECO:0000256" key="6">
    <source>
        <dbReference type="ARBA" id="ARBA00022985"/>
    </source>
</evidence>
<comment type="caution">
    <text evidence="12">The sequence shown here is derived from an EMBL/GenBank/DDBJ whole genome shotgun (WGS) entry which is preliminary data.</text>
</comment>
<evidence type="ECO:0000256" key="9">
    <source>
        <dbReference type="SAM" id="MobiDB-lite"/>
    </source>
</evidence>
<keyword evidence="8 10" id="KW-0472">Membrane</keyword>
<dbReference type="EMBL" id="BAAANV010000037">
    <property type="protein sequence ID" value="GAA1546199.1"/>
    <property type="molecule type" value="Genomic_DNA"/>
</dbReference>
<keyword evidence="4" id="KW-0808">Transferase</keyword>
<organism evidence="12 13">
    <name type="scientific">Dermacoccus barathri</name>
    <dbReference type="NCBI Taxonomy" id="322601"/>
    <lineage>
        <taxon>Bacteria</taxon>
        <taxon>Bacillati</taxon>
        <taxon>Actinomycetota</taxon>
        <taxon>Actinomycetes</taxon>
        <taxon>Micrococcales</taxon>
        <taxon>Dermacoccaceae</taxon>
        <taxon>Dermacoccus</taxon>
    </lineage>
</organism>
<sequence length="341" mass="36408">MHTISIVIPVYQGETTLPSVIDELLPYTEPSRTARGTEFQVSEILLVHDNGPDASDDTMRALAEAHPVVRPVWLSRNFGQHAATLAGMASTGGDWIVTMDEDGQHDPKFIADMLDTALTQQASLVYSMARNPPPHGFVRNLASVGAKRVLSSASGLKNAKDFQSFRLMLGSIGRSVAAYAGPNIYLDVALGWVTKDVATCPIDLREEGDRPSGYNYKSLFGHFWRMFLTSGTRGLRAVSLLGVVAAIAGLVLTVVLVVAKLFFEPSLPSGWPSLMVALLIIGGAILISLGMIAEYIGVNVNMAMGKPLYLIVPDPAAGPLGRARAQSGPQAGAEQPARRDG</sequence>
<dbReference type="SUPFAM" id="SSF53448">
    <property type="entry name" value="Nucleotide-diphospho-sugar transferases"/>
    <property type="match status" value="1"/>
</dbReference>
<keyword evidence="13" id="KW-1185">Reference proteome</keyword>
<evidence type="ECO:0000256" key="3">
    <source>
        <dbReference type="ARBA" id="ARBA00022676"/>
    </source>
</evidence>
<name>A0ABN2BUK7_9MICO</name>
<evidence type="ECO:0000256" key="7">
    <source>
        <dbReference type="ARBA" id="ARBA00022989"/>
    </source>
</evidence>
<keyword evidence="7 10" id="KW-1133">Transmembrane helix</keyword>
<keyword evidence="2" id="KW-1003">Cell membrane</keyword>
<gene>
    <name evidence="12" type="ORF">GCM10009762_19340</name>
</gene>
<reference evidence="12 13" key="1">
    <citation type="journal article" date="2019" name="Int. J. Syst. Evol. Microbiol.">
        <title>The Global Catalogue of Microorganisms (GCM) 10K type strain sequencing project: providing services to taxonomists for standard genome sequencing and annotation.</title>
        <authorList>
            <consortium name="The Broad Institute Genomics Platform"/>
            <consortium name="The Broad Institute Genome Sequencing Center for Infectious Disease"/>
            <person name="Wu L."/>
            <person name="Ma J."/>
        </authorList>
    </citation>
    <scope>NUCLEOTIDE SEQUENCE [LARGE SCALE GENOMIC DNA]</scope>
    <source>
        <strain evidence="12 13">JCM 14588</strain>
    </source>
</reference>
<feature type="transmembrane region" description="Helical" evidence="10">
    <location>
        <begin position="274"/>
        <end position="296"/>
    </location>
</feature>
<evidence type="ECO:0000256" key="2">
    <source>
        <dbReference type="ARBA" id="ARBA00022475"/>
    </source>
</evidence>
<dbReference type="Proteomes" id="UP001501288">
    <property type="component" value="Unassembled WGS sequence"/>
</dbReference>
<evidence type="ECO:0000256" key="8">
    <source>
        <dbReference type="ARBA" id="ARBA00023136"/>
    </source>
</evidence>
<evidence type="ECO:0000256" key="4">
    <source>
        <dbReference type="ARBA" id="ARBA00022679"/>
    </source>
</evidence>
<keyword evidence="3" id="KW-0328">Glycosyltransferase</keyword>
<dbReference type="Gene3D" id="3.90.550.10">
    <property type="entry name" value="Spore Coat Polysaccharide Biosynthesis Protein SpsA, Chain A"/>
    <property type="match status" value="1"/>
</dbReference>
<feature type="domain" description="Glycosyltransferase 2-like" evidence="11">
    <location>
        <begin position="5"/>
        <end position="128"/>
    </location>
</feature>
<dbReference type="InterPro" id="IPR001173">
    <property type="entry name" value="Glyco_trans_2-like"/>
</dbReference>
<dbReference type="Pfam" id="PF00535">
    <property type="entry name" value="Glycos_transf_2"/>
    <property type="match status" value="1"/>
</dbReference>
<evidence type="ECO:0000256" key="1">
    <source>
        <dbReference type="ARBA" id="ARBA00006739"/>
    </source>
</evidence>
<comment type="similarity">
    <text evidence="1">Belongs to the glycosyltransferase 2 family.</text>
</comment>
<feature type="transmembrane region" description="Helical" evidence="10">
    <location>
        <begin position="235"/>
        <end position="262"/>
    </location>
</feature>
<evidence type="ECO:0000256" key="10">
    <source>
        <dbReference type="SAM" id="Phobius"/>
    </source>
</evidence>
<proteinExistence type="inferred from homology"/>
<keyword evidence="5 10" id="KW-0812">Transmembrane</keyword>
<dbReference type="InterPro" id="IPR050256">
    <property type="entry name" value="Glycosyltransferase_2"/>
</dbReference>
<dbReference type="InterPro" id="IPR029044">
    <property type="entry name" value="Nucleotide-diphossugar_trans"/>
</dbReference>
<dbReference type="PANTHER" id="PTHR48090">
    <property type="entry name" value="UNDECAPRENYL-PHOSPHATE 4-DEOXY-4-FORMAMIDO-L-ARABINOSE TRANSFERASE-RELATED"/>
    <property type="match status" value="1"/>
</dbReference>
<protein>
    <submittedName>
        <fullName evidence="12">Glycosyltransferase family 2 protein</fullName>
    </submittedName>
</protein>
<evidence type="ECO:0000256" key="5">
    <source>
        <dbReference type="ARBA" id="ARBA00022692"/>
    </source>
</evidence>
<dbReference type="PANTHER" id="PTHR48090:SF3">
    <property type="entry name" value="UNDECAPRENYL-PHOSPHATE 4-DEOXY-4-FORMAMIDO-L-ARABINOSE TRANSFERASE"/>
    <property type="match status" value="1"/>
</dbReference>
<keyword evidence="6" id="KW-0448">Lipopolysaccharide biosynthesis</keyword>
<feature type="region of interest" description="Disordered" evidence="9">
    <location>
        <begin position="320"/>
        <end position="341"/>
    </location>
</feature>
<evidence type="ECO:0000313" key="13">
    <source>
        <dbReference type="Proteomes" id="UP001501288"/>
    </source>
</evidence>
<accession>A0ABN2BUK7</accession>